<evidence type="ECO:0008006" key="9">
    <source>
        <dbReference type="Google" id="ProtNLM"/>
    </source>
</evidence>
<evidence type="ECO:0000256" key="2">
    <source>
        <dbReference type="ARBA" id="ARBA00006824"/>
    </source>
</evidence>
<feature type="signal peptide" evidence="7">
    <location>
        <begin position="1"/>
        <end position="18"/>
    </location>
</feature>
<dbReference type="GO" id="GO:0005737">
    <property type="term" value="C:cytoplasm"/>
    <property type="evidence" value="ECO:0007669"/>
    <property type="project" value="TreeGrafter"/>
</dbReference>
<keyword evidence="3 6" id="KW-0812">Transmembrane</keyword>
<name>A0A7S3ZTZ1_9STRA</name>
<keyword evidence="7" id="KW-0732">Signal</keyword>
<keyword evidence="4 6" id="KW-1133">Transmembrane helix</keyword>
<feature type="transmembrane region" description="Helical" evidence="6">
    <location>
        <begin position="168"/>
        <end position="192"/>
    </location>
</feature>
<dbReference type="EMBL" id="HBIW01010968">
    <property type="protein sequence ID" value="CAE0693928.1"/>
    <property type="molecule type" value="Transcribed_RNA"/>
</dbReference>
<dbReference type="AlphaFoldDB" id="A0A7S3ZTZ1"/>
<reference evidence="8" key="1">
    <citation type="submission" date="2021-01" db="EMBL/GenBank/DDBJ databases">
        <authorList>
            <person name="Corre E."/>
            <person name="Pelletier E."/>
            <person name="Niang G."/>
            <person name="Scheremetjew M."/>
            <person name="Finn R."/>
            <person name="Kale V."/>
            <person name="Holt S."/>
            <person name="Cochrane G."/>
            <person name="Meng A."/>
            <person name="Brown T."/>
            <person name="Cohen L."/>
        </authorList>
    </citation>
    <scope>NUCLEOTIDE SEQUENCE</scope>
    <source>
        <strain evidence="8">CCMP1756</strain>
    </source>
</reference>
<dbReference type="PANTHER" id="PTHR11266">
    <property type="entry name" value="PEROXISOMAL MEMBRANE PROTEIN 2, PXMP2 MPV17"/>
    <property type="match status" value="1"/>
</dbReference>
<dbReference type="Pfam" id="PF04117">
    <property type="entry name" value="Mpv17_PMP22"/>
    <property type="match status" value="1"/>
</dbReference>
<evidence type="ECO:0000256" key="6">
    <source>
        <dbReference type="RuleBase" id="RU363053"/>
    </source>
</evidence>
<feature type="chain" id="PRO_5031563682" description="Peroxisomal membrane protein MPV17" evidence="7">
    <location>
        <begin position="19"/>
        <end position="199"/>
    </location>
</feature>
<gene>
    <name evidence="8" type="ORF">PCAL00307_LOCUS9364</name>
</gene>
<sequence>MRRKLAALLLAATRPTNALRVPGALGAAAQTYARCMDKAPLATKAATSAVIFGASDACAQKLERVKEPDATRLLTTTAIGGLYFAPAAHVWYAQITRLIPKNGLKEILTKALLGQIFFGPLVTIVFFAAACAQGEGLSTLPAKIKADLLQVQIAGAGFWPFVDLISYAFIPIAYIPLFVNCASFVWTIFLSLKSRVGKK</sequence>
<evidence type="ECO:0000256" key="4">
    <source>
        <dbReference type="ARBA" id="ARBA00022989"/>
    </source>
</evidence>
<dbReference type="InterPro" id="IPR007248">
    <property type="entry name" value="Mpv17_PMP22"/>
</dbReference>
<evidence type="ECO:0000256" key="3">
    <source>
        <dbReference type="ARBA" id="ARBA00022692"/>
    </source>
</evidence>
<evidence type="ECO:0000256" key="1">
    <source>
        <dbReference type="ARBA" id="ARBA00004141"/>
    </source>
</evidence>
<evidence type="ECO:0000313" key="8">
    <source>
        <dbReference type="EMBL" id="CAE0693928.1"/>
    </source>
</evidence>
<evidence type="ECO:0000256" key="7">
    <source>
        <dbReference type="SAM" id="SignalP"/>
    </source>
</evidence>
<proteinExistence type="inferred from homology"/>
<comment type="subcellular location">
    <subcellularLocation>
        <location evidence="1">Membrane</location>
        <topology evidence="1">Multi-pass membrane protein</topology>
    </subcellularLocation>
</comment>
<dbReference type="PANTHER" id="PTHR11266:SF17">
    <property type="entry name" value="PROTEIN MPV17"/>
    <property type="match status" value="1"/>
</dbReference>
<comment type="similarity">
    <text evidence="2 6">Belongs to the peroxisomal membrane protein PXMP2/4 family.</text>
</comment>
<organism evidence="8">
    <name type="scientific">Pelagomonas calceolata</name>
    <dbReference type="NCBI Taxonomy" id="35677"/>
    <lineage>
        <taxon>Eukaryota</taxon>
        <taxon>Sar</taxon>
        <taxon>Stramenopiles</taxon>
        <taxon>Ochrophyta</taxon>
        <taxon>Pelagophyceae</taxon>
        <taxon>Pelagomonadales</taxon>
        <taxon>Pelagomonadaceae</taxon>
        <taxon>Pelagomonas</taxon>
    </lineage>
</organism>
<keyword evidence="5 6" id="KW-0472">Membrane</keyword>
<feature type="transmembrane region" description="Helical" evidence="6">
    <location>
        <begin position="112"/>
        <end position="132"/>
    </location>
</feature>
<accession>A0A7S3ZTZ1</accession>
<evidence type="ECO:0000256" key="5">
    <source>
        <dbReference type="ARBA" id="ARBA00023136"/>
    </source>
</evidence>
<protein>
    <recommendedName>
        <fullName evidence="9">Peroxisomal membrane protein MPV17</fullName>
    </recommendedName>
</protein>
<dbReference type="GO" id="GO:0016020">
    <property type="term" value="C:membrane"/>
    <property type="evidence" value="ECO:0007669"/>
    <property type="project" value="UniProtKB-SubCell"/>
</dbReference>